<dbReference type="Gene3D" id="3.30.70.100">
    <property type="match status" value="1"/>
</dbReference>
<dbReference type="InterPro" id="IPR011008">
    <property type="entry name" value="Dimeric_a/b-barrel"/>
</dbReference>
<dbReference type="PROSITE" id="PS51502">
    <property type="entry name" value="S_R_A_B_BARREL"/>
    <property type="match status" value="1"/>
</dbReference>
<comment type="caution">
    <text evidence="3">The sequence shown here is derived from an EMBL/GenBank/DDBJ whole genome shotgun (WGS) entry which is preliminary data.</text>
</comment>
<dbReference type="AlphaFoldDB" id="A0A371PBN2"/>
<dbReference type="InterPro" id="IPR013097">
    <property type="entry name" value="Dabb"/>
</dbReference>
<dbReference type="Proteomes" id="UP000265581">
    <property type="component" value="Unassembled WGS sequence"/>
</dbReference>
<evidence type="ECO:0000313" key="4">
    <source>
        <dbReference type="Proteomes" id="UP000265581"/>
    </source>
</evidence>
<sequence>MRENGAVPPIVHTVLLDLDPAVPEQVTAAVEGLRALVDLPGVRSMTVGPNVSPEPLSDGFTHAAVAVFESAAARDDYLVAPRHQDAVAVLQRCLRRVLVIDVEGS</sequence>
<dbReference type="SUPFAM" id="SSF54909">
    <property type="entry name" value="Dimeric alpha+beta barrel"/>
    <property type="match status" value="1"/>
</dbReference>
<evidence type="ECO:0000256" key="1">
    <source>
        <dbReference type="ARBA" id="ARBA00011738"/>
    </source>
</evidence>
<evidence type="ECO:0000259" key="2">
    <source>
        <dbReference type="PROSITE" id="PS51502"/>
    </source>
</evidence>
<dbReference type="PANTHER" id="PTHR33178">
    <property type="match status" value="1"/>
</dbReference>
<keyword evidence="4" id="KW-1185">Reference proteome</keyword>
<dbReference type="PANTHER" id="PTHR33178:SF10">
    <property type="entry name" value="STRESS-RESPONSE A_B BARREL DOMAIN-CONTAINING PROTEIN"/>
    <property type="match status" value="1"/>
</dbReference>
<dbReference type="EMBL" id="QUBR01000001">
    <property type="protein sequence ID" value="REK73333.1"/>
    <property type="molecule type" value="Genomic_DNA"/>
</dbReference>
<organism evidence="3 4">
    <name type="scientific">Aeromicrobium endophyticum</name>
    <dbReference type="NCBI Taxonomy" id="2292704"/>
    <lineage>
        <taxon>Bacteria</taxon>
        <taxon>Bacillati</taxon>
        <taxon>Actinomycetota</taxon>
        <taxon>Actinomycetes</taxon>
        <taxon>Propionibacteriales</taxon>
        <taxon>Nocardioidaceae</taxon>
        <taxon>Aeromicrobium</taxon>
    </lineage>
</organism>
<protein>
    <submittedName>
        <fullName evidence="3">Dabb family protein</fullName>
    </submittedName>
</protein>
<dbReference type="Pfam" id="PF07876">
    <property type="entry name" value="Dabb"/>
    <property type="match status" value="1"/>
</dbReference>
<reference evidence="3 4" key="1">
    <citation type="submission" date="2018-08" db="EMBL/GenBank/DDBJ databases">
        <title>Aeromicrobium sp. M2KJ-4, whole genome shotgun sequence.</title>
        <authorList>
            <person name="Tuo L."/>
        </authorList>
    </citation>
    <scope>NUCLEOTIDE SEQUENCE [LARGE SCALE GENOMIC DNA]</scope>
    <source>
        <strain evidence="3 4">M2KJ-4</strain>
    </source>
</reference>
<dbReference type="InterPro" id="IPR044662">
    <property type="entry name" value="HS1/DABB1-like"/>
</dbReference>
<evidence type="ECO:0000313" key="3">
    <source>
        <dbReference type="EMBL" id="REK73333.1"/>
    </source>
</evidence>
<feature type="domain" description="Stress-response A/B barrel" evidence="2">
    <location>
        <begin position="10"/>
        <end position="102"/>
    </location>
</feature>
<name>A0A371PBN2_9ACTN</name>
<dbReference type="SMART" id="SM00886">
    <property type="entry name" value="Dabb"/>
    <property type="match status" value="1"/>
</dbReference>
<gene>
    <name evidence="3" type="ORF">DX116_07195</name>
</gene>
<accession>A0A371PBN2</accession>
<comment type="subunit">
    <text evidence="1">Homodimer.</text>
</comment>
<proteinExistence type="predicted"/>